<evidence type="ECO:0000256" key="1">
    <source>
        <dbReference type="SAM" id="MobiDB-lite"/>
    </source>
</evidence>
<dbReference type="EMBL" id="JH793122">
    <property type="protein sequence ID" value="ELQ44930.1"/>
    <property type="molecule type" value="Genomic_DNA"/>
</dbReference>
<evidence type="ECO:0000313" key="2">
    <source>
        <dbReference type="EMBL" id="ELQ44930.1"/>
    </source>
</evidence>
<accession>A0AA97PA49</accession>
<dbReference type="AlphaFoldDB" id="A0AA97PA49"/>
<sequence>MPSTTKKKYNAENLLVNDGDEHQPVNGSAGLPPSPSSGPLRVAFRDHGDYVVRSQPGDSIDAKNTNENDGVRCGCLRSMSTTQLISVMRAKFELGGGRGVEESCADIRLLL</sequence>
<dbReference type="Proteomes" id="UP000011086">
    <property type="component" value="Unassembled WGS sequence"/>
</dbReference>
<gene>
    <name evidence="2" type="ORF">OOU_Y34scaffold00034g5</name>
</gene>
<protein>
    <submittedName>
        <fullName evidence="2">Uncharacterized protein</fullName>
    </submittedName>
</protein>
<proteinExistence type="predicted"/>
<organism evidence="2">
    <name type="scientific">Pyricularia oryzae (strain Y34)</name>
    <name type="common">Rice blast fungus</name>
    <name type="synonym">Magnaporthe oryzae</name>
    <dbReference type="NCBI Taxonomy" id="1143189"/>
    <lineage>
        <taxon>Eukaryota</taxon>
        <taxon>Fungi</taxon>
        <taxon>Dikarya</taxon>
        <taxon>Ascomycota</taxon>
        <taxon>Pezizomycotina</taxon>
        <taxon>Sordariomycetes</taxon>
        <taxon>Sordariomycetidae</taxon>
        <taxon>Magnaporthales</taxon>
        <taxon>Pyriculariaceae</taxon>
        <taxon>Pyricularia</taxon>
    </lineage>
</organism>
<name>A0AA97PA49_PYRO3</name>
<feature type="region of interest" description="Disordered" evidence="1">
    <location>
        <begin position="1"/>
        <end position="40"/>
    </location>
</feature>
<reference evidence="2" key="1">
    <citation type="journal article" date="2012" name="PLoS Genet.">
        <title>Comparative analysis of the genomes of two field isolates of the rice blast fungus Magnaporthe oryzae.</title>
        <authorList>
            <person name="Xue M."/>
            <person name="Yang J."/>
            <person name="Li Z."/>
            <person name="Hu S."/>
            <person name="Yao N."/>
            <person name="Dean R.A."/>
            <person name="Zhao W."/>
            <person name="Shen M."/>
            <person name="Zhang H."/>
            <person name="Li C."/>
            <person name="Liu L."/>
            <person name="Cao L."/>
            <person name="Xu X."/>
            <person name="Xing Y."/>
            <person name="Hsiang T."/>
            <person name="Zhang Z."/>
            <person name="Xu J.R."/>
            <person name="Peng Y.L."/>
        </authorList>
    </citation>
    <scope>NUCLEOTIDE SEQUENCE</scope>
    <source>
        <strain evidence="2">Y34</strain>
    </source>
</reference>